<dbReference type="OrthoDB" id="3789527at2759"/>
<sequence>MPVYQILSTTPRLDERIYEVAASLHSEPDGEAVELAKGGKVVRYSRSEESTALDREYFTNVWPNIQQAEKEVKLEVPKHKPTVFRLENGWLSTSPNEVGTIIPIRNRDDTFEDRIDIESAEGESYRDLKLAPRTMVVLSGDVRFRISDRVPFDLILHPTSPVRKVNLATVEGT</sequence>
<organism evidence="1 2">
    <name type="scientific">Bimuria novae-zelandiae CBS 107.79</name>
    <dbReference type="NCBI Taxonomy" id="1447943"/>
    <lineage>
        <taxon>Eukaryota</taxon>
        <taxon>Fungi</taxon>
        <taxon>Dikarya</taxon>
        <taxon>Ascomycota</taxon>
        <taxon>Pezizomycotina</taxon>
        <taxon>Dothideomycetes</taxon>
        <taxon>Pleosporomycetidae</taxon>
        <taxon>Pleosporales</taxon>
        <taxon>Massarineae</taxon>
        <taxon>Didymosphaeriaceae</taxon>
        <taxon>Bimuria</taxon>
    </lineage>
</organism>
<dbReference type="Proteomes" id="UP000800036">
    <property type="component" value="Unassembled WGS sequence"/>
</dbReference>
<keyword evidence="2" id="KW-1185">Reference proteome</keyword>
<dbReference type="EMBL" id="ML976670">
    <property type="protein sequence ID" value="KAF1975429.1"/>
    <property type="molecule type" value="Genomic_DNA"/>
</dbReference>
<name>A0A6A5VG93_9PLEO</name>
<proteinExistence type="predicted"/>
<gene>
    <name evidence="1" type="ORF">BU23DRAFT_552396</name>
</gene>
<evidence type="ECO:0000313" key="2">
    <source>
        <dbReference type="Proteomes" id="UP000800036"/>
    </source>
</evidence>
<accession>A0A6A5VG93</accession>
<reference evidence="1" key="1">
    <citation type="journal article" date="2020" name="Stud. Mycol.">
        <title>101 Dothideomycetes genomes: a test case for predicting lifestyles and emergence of pathogens.</title>
        <authorList>
            <person name="Haridas S."/>
            <person name="Albert R."/>
            <person name="Binder M."/>
            <person name="Bloem J."/>
            <person name="Labutti K."/>
            <person name="Salamov A."/>
            <person name="Andreopoulos B."/>
            <person name="Baker S."/>
            <person name="Barry K."/>
            <person name="Bills G."/>
            <person name="Bluhm B."/>
            <person name="Cannon C."/>
            <person name="Castanera R."/>
            <person name="Culley D."/>
            <person name="Daum C."/>
            <person name="Ezra D."/>
            <person name="Gonzalez J."/>
            <person name="Henrissat B."/>
            <person name="Kuo A."/>
            <person name="Liang C."/>
            <person name="Lipzen A."/>
            <person name="Lutzoni F."/>
            <person name="Magnuson J."/>
            <person name="Mondo S."/>
            <person name="Nolan M."/>
            <person name="Ohm R."/>
            <person name="Pangilinan J."/>
            <person name="Park H.-J."/>
            <person name="Ramirez L."/>
            <person name="Alfaro M."/>
            <person name="Sun H."/>
            <person name="Tritt A."/>
            <person name="Yoshinaga Y."/>
            <person name="Zwiers L.-H."/>
            <person name="Turgeon B."/>
            <person name="Goodwin S."/>
            <person name="Spatafora J."/>
            <person name="Crous P."/>
            <person name="Grigoriev I."/>
        </authorList>
    </citation>
    <scope>NUCLEOTIDE SEQUENCE</scope>
    <source>
        <strain evidence="1">CBS 107.79</strain>
    </source>
</reference>
<protein>
    <submittedName>
        <fullName evidence="1">Uncharacterized protein</fullName>
    </submittedName>
</protein>
<dbReference type="AlphaFoldDB" id="A0A6A5VG93"/>
<evidence type="ECO:0000313" key="1">
    <source>
        <dbReference type="EMBL" id="KAF1975429.1"/>
    </source>
</evidence>